<proteinExistence type="predicted"/>
<dbReference type="Proteomes" id="UP000596247">
    <property type="component" value="Chromosome"/>
</dbReference>
<organism evidence="1 2">
    <name type="scientific">Klebsiella phage vB_KvM-Eowyn</name>
    <dbReference type="NCBI Taxonomy" id="2762819"/>
    <lineage>
        <taxon>Viruses</taxon>
        <taxon>Duplodnaviria</taxon>
        <taxon>Heunggongvirae</taxon>
        <taxon>Uroviricota</taxon>
        <taxon>Caudoviricetes</taxon>
        <taxon>Chimalliviridae</taxon>
        <taxon>Eowynvirus</taxon>
        <taxon>Eowynvirus eowyn</taxon>
    </lineage>
</organism>
<evidence type="ECO:0000313" key="2">
    <source>
        <dbReference type="Proteomes" id="UP000596247"/>
    </source>
</evidence>
<sequence length="119" mass="13665">MELERVVYHPAGMIAYYSDGTVGVPTQEDLDNAVGEILLYTKHRAKRIITDVLTHGYDELKFRNNPTKDQCGVVAFQLLWHAQDHLNVFPILWKPSGDKPWYECLYMSVWGNGSDLRPV</sequence>
<name>A0A7R8MJP3_9CAUD</name>
<gene>
    <name evidence="1" type="ORF">LLCLJKAH_00222</name>
</gene>
<accession>A0A7R8MJP3</accession>
<keyword evidence="2" id="KW-1185">Reference proteome</keyword>
<reference evidence="1 2" key="1">
    <citation type="submission" date="2020-09" db="EMBL/GenBank/DDBJ databases">
        <authorList>
            <person name="Jameson E."/>
        </authorList>
    </citation>
    <scope>NUCLEOTIDE SEQUENCE [LARGE SCALE GENOMIC DNA]</scope>
</reference>
<dbReference type="EMBL" id="LR881104">
    <property type="protein sequence ID" value="CAD5236211.1"/>
    <property type="molecule type" value="Genomic_DNA"/>
</dbReference>
<protein>
    <submittedName>
        <fullName evidence="1">Uncharacterized protein</fullName>
    </submittedName>
</protein>
<evidence type="ECO:0000313" key="1">
    <source>
        <dbReference type="EMBL" id="CAD5236211.1"/>
    </source>
</evidence>